<dbReference type="PANTHER" id="PTHR43283:SF3">
    <property type="entry name" value="BETA-LACTAMASE FAMILY PROTEIN (AFU_ORTHOLOGUE AFUA_5G07500)"/>
    <property type="match status" value="1"/>
</dbReference>
<proteinExistence type="predicted"/>
<feature type="domain" description="Beta-lactamase-related" evidence="2">
    <location>
        <begin position="3"/>
        <end position="78"/>
    </location>
</feature>
<evidence type="ECO:0000313" key="4">
    <source>
        <dbReference type="Proteomes" id="UP001500063"/>
    </source>
</evidence>
<keyword evidence="4" id="KW-1185">Reference proteome</keyword>
<evidence type="ECO:0000256" key="1">
    <source>
        <dbReference type="SAM" id="MobiDB-lite"/>
    </source>
</evidence>
<evidence type="ECO:0000259" key="2">
    <source>
        <dbReference type="Pfam" id="PF00144"/>
    </source>
</evidence>
<dbReference type="InterPro" id="IPR050789">
    <property type="entry name" value="Diverse_Enzym_Activities"/>
</dbReference>
<name>A0ABP3HVG1_9ACTN</name>
<comment type="caution">
    <text evidence="3">The sequence shown here is derived from an EMBL/GenBank/DDBJ whole genome shotgun (WGS) entry which is preliminary data.</text>
</comment>
<dbReference type="Pfam" id="PF00144">
    <property type="entry name" value="Beta-lactamase"/>
    <property type="match status" value="1"/>
</dbReference>
<dbReference type="RefSeq" id="WP_344124290.1">
    <property type="nucleotide sequence ID" value="NZ_BAAABW010000042.1"/>
</dbReference>
<dbReference type="SUPFAM" id="SSF56601">
    <property type="entry name" value="beta-lactamase/transpeptidase-like"/>
    <property type="match status" value="1"/>
</dbReference>
<evidence type="ECO:0000313" key="3">
    <source>
        <dbReference type="EMBL" id="GAA0380683.1"/>
    </source>
</evidence>
<organism evidence="3 4">
    <name type="scientific">Streptomyces blastmyceticus</name>
    <dbReference type="NCBI Taxonomy" id="68180"/>
    <lineage>
        <taxon>Bacteria</taxon>
        <taxon>Bacillati</taxon>
        <taxon>Actinomycetota</taxon>
        <taxon>Actinomycetes</taxon>
        <taxon>Kitasatosporales</taxon>
        <taxon>Streptomycetaceae</taxon>
        <taxon>Streptomyces</taxon>
    </lineage>
</organism>
<dbReference type="Proteomes" id="UP001500063">
    <property type="component" value="Unassembled WGS sequence"/>
</dbReference>
<feature type="region of interest" description="Disordered" evidence="1">
    <location>
        <begin position="1"/>
        <end position="32"/>
    </location>
</feature>
<dbReference type="PANTHER" id="PTHR43283">
    <property type="entry name" value="BETA-LACTAMASE-RELATED"/>
    <property type="match status" value="1"/>
</dbReference>
<dbReference type="EMBL" id="BAAABW010000042">
    <property type="protein sequence ID" value="GAA0380683.1"/>
    <property type="molecule type" value="Genomic_DNA"/>
</dbReference>
<reference evidence="4" key="1">
    <citation type="journal article" date="2019" name="Int. J. Syst. Evol. Microbiol.">
        <title>The Global Catalogue of Microorganisms (GCM) 10K type strain sequencing project: providing services to taxonomists for standard genome sequencing and annotation.</title>
        <authorList>
            <consortium name="The Broad Institute Genomics Platform"/>
            <consortium name="The Broad Institute Genome Sequencing Center for Infectious Disease"/>
            <person name="Wu L."/>
            <person name="Ma J."/>
        </authorList>
    </citation>
    <scope>NUCLEOTIDE SEQUENCE [LARGE SCALE GENOMIC DNA]</scope>
    <source>
        <strain evidence="4">JCM 4565</strain>
    </source>
</reference>
<gene>
    <name evidence="3" type="ORF">GCM10010319_68910</name>
</gene>
<dbReference type="InterPro" id="IPR012338">
    <property type="entry name" value="Beta-lactam/transpept-like"/>
</dbReference>
<dbReference type="InterPro" id="IPR001466">
    <property type="entry name" value="Beta-lactam-related"/>
</dbReference>
<dbReference type="Gene3D" id="3.40.710.10">
    <property type="entry name" value="DD-peptidase/beta-lactamase superfamily"/>
    <property type="match status" value="1"/>
</dbReference>
<protein>
    <recommendedName>
        <fullName evidence="2">Beta-lactamase-related domain-containing protein</fullName>
    </recommendedName>
</protein>
<accession>A0ABP3HVG1</accession>
<sequence length="83" mass="9066">MDSGAPGAFAVIRDHGNPGLGRSPAVGKADLDGTPMNADWRFRVGSNTKMFTSVLVMRLVERGRIDLDKPLRDYLPQGTLPER</sequence>